<evidence type="ECO:0000256" key="3">
    <source>
        <dbReference type="ARBA" id="ARBA00023163"/>
    </source>
</evidence>
<dbReference type="GO" id="GO:0003700">
    <property type="term" value="F:DNA-binding transcription factor activity"/>
    <property type="evidence" value="ECO:0007669"/>
    <property type="project" value="InterPro"/>
</dbReference>
<proteinExistence type="predicted"/>
<evidence type="ECO:0000256" key="1">
    <source>
        <dbReference type="ARBA" id="ARBA00023015"/>
    </source>
</evidence>
<keyword evidence="6" id="KW-1185">Reference proteome</keyword>
<accession>A0A840S0X3</accession>
<dbReference type="SMART" id="SM00342">
    <property type="entry name" value="HTH_ARAC"/>
    <property type="match status" value="1"/>
</dbReference>
<dbReference type="PANTHER" id="PTHR46796">
    <property type="entry name" value="HTH-TYPE TRANSCRIPTIONAL ACTIVATOR RHAS-RELATED"/>
    <property type="match status" value="1"/>
</dbReference>
<keyword evidence="2 5" id="KW-0238">DNA-binding</keyword>
<keyword evidence="3" id="KW-0804">Transcription</keyword>
<evidence type="ECO:0000256" key="2">
    <source>
        <dbReference type="ARBA" id="ARBA00023125"/>
    </source>
</evidence>
<dbReference type="Pfam" id="PF12833">
    <property type="entry name" value="HTH_18"/>
    <property type="match status" value="1"/>
</dbReference>
<gene>
    <name evidence="5" type="ORF">HNQ51_000019</name>
</gene>
<dbReference type="InterPro" id="IPR009057">
    <property type="entry name" value="Homeodomain-like_sf"/>
</dbReference>
<dbReference type="Gene3D" id="1.10.10.60">
    <property type="entry name" value="Homeodomain-like"/>
    <property type="match status" value="1"/>
</dbReference>
<feature type="domain" description="HTH araC/xylS-type" evidence="4">
    <location>
        <begin position="153"/>
        <end position="254"/>
    </location>
</feature>
<protein>
    <submittedName>
        <fullName evidence="5">AraC-like DNA-binding protein</fullName>
    </submittedName>
</protein>
<reference evidence="5 6" key="1">
    <citation type="submission" date="2020-08" db="EMBL/GenBank/DDBJ databases">
        <title>Genomic Encyclopedia of Type Strains, Phase IV (KMG-IV): sequencing the most valuable type-strain genomes for metagenomic binning, comparative biology and taxonomic classification.</title>
        <authorList>
            <person name="Goeker M."/>
        </authorList>
    </citation>
    <scope>NUCLEOTIDE SEQUENCE [LARGE SCALE GENOMIC DNA]</scope>
    <source>
        <strain evidence="5 6">DSM 23958</strain>
    </source>
</reference>
<evidence type="ECO:0000259" key="4">
    <source>
        <dbReference type="PROSITE" id="PS01124"/>
    </source>
</evidence>
<keyword evidence="1" id="KW-0805">Transcription regulation</keyword>
<dbReference type="RefSeq" id="WP_175423730.1">
    <property type="nucleotide sequence ID" value="NZ_CP040709.1"/>
</dbReference>
<dbReference type="InterPro" id="IPR018060">
    <property type="entry name" value="HTH_AraC"/>
</dbReference>
<dbReference type="InterPro" id="IPR050204">
    <property type="entry name" value="AraC_XylS_family_regulators"/>
</dbReference>
<organism evidence="5 6">
    <name type="scientific">Inhella inkyongensis</name>
    <dbReference type="NCBI Taxonomy" id="392593"/>
    <lineage>
        <taxon>Bacteria</taxon>
        <taxon>Pseudomonadati</taxon>
        <taxon>Pseudomonadota</taxon>
        <taxon>Betaproteobacteria</taxon>
        <taxon>Burkholderiales</taxon>
        <taxon>Sphaerotilaceae</taxon>
        <taxon>Inhella</taxon>
    </lineage>
</organism>
<dbReference type="SUPFAM" id="SSF46689">
    <property type="entry name" value="Homeodomain-like"/>
    <property type="match status" value="1"/>
</dbReference>
<dbReference type="InterPro" id="IPR046532">
    <property type="entry name" value="DUF6597"/>
</dbReference>
<evidence type="ECO:0000313" key="5">
    <source>
        <dbReference type="EMBL" id="MBB5202726.1"/>
    </source>
</evidence>
<name>A0A840S0X3_9BURK</name>
<dbReference type="AlphaFoldDB" id="A0A840S0X3"/>
<evidence type="ECO:0000313" key="6">
    <source>
        <dbReference type="Proteomes" id="UP000554837"/>
    </source>
</evidence>
<dbReference type="Proteomes" id="UP000554837">
    <property type="component" value="Unassembled WGS sequence"/>
</dbReference>
<dbReference type="Pfam" id="PF20240">
    <property type="entry name" value="DUF6597"/>
    <property type="match status" value="1"/>
</dbReference>
<comment type="caution">
    <text evidence="5">The sequence shown here is derived from an EMBL/GenBank/DDBJ whole genome shotgun (WGS) entry which is preliminary data.</text>
</comment>
<dbReference type="GO" id="GO:0043565">
    <property type="term" value="F:sequence-specific DNA binding"/>
    <property type="evidence" value="ECO:0007669"/>
    <property type="project" value="InterPro"/>
</dbReference>
<dbReference type="EMBL" id="JACHHO010000001">
    <property type="protein sequence ID" value="MBB5202726.1"/>
    <property type="molecule type" value="Genomic_DNA"/>
</dbReference>
<sequence>MDARALLSGPKGLRLRRYPASAELSPWIDFHWLIDWDLPPGQVEQQQVLPFPHPHLVFEAGATALHGVARGVYTRSMQGSGRVHGLRFFGLRSWLTQPLLAFSDSQTDASPCLDRPVPEAEAWVLQTQEDAEAVRRAEALLLPQRPPLDPWLPRLRALIDTVQQDPGLIRAQQLQAILGLSERALQRLFADYLGVTPKWLLQRARAQDAVQRLRAADCPPLAELALELGFHDQAHFTRSLHRLVGFTPQQLRRRGN</sequence>
<dbReference type="PROSITE" id="PS01124">
    <property type="entry name" value="HTH_ARAC_FAMILY_2"/>
    <property type="match status" value="1"/>
</dbReference>